<name>A0A1R1LD28_9MICC</name>
<dbReference type="Proteomes" id="UP000187085">
    <property type="component" value="Unassembled WGS sequence"/>
</dbReference>
<dbReference type="PANTHER" id="PTHR33164:SF106">
    <property type="entry name" value="TRANSCRIPTIONAL REGULATORY PROTEIN"/>
    <property type="match status" value="1"/>
</dbReference>
<feature type="domain" description="HTH marR-type" evidence="2">
    <location>
        <begin position="6"/>
        <end position="142"/>
    </location>
</feature>
<reference evidence="3 4" key="1">
    <citation type="submission" date="2016-12" db="EMBL/GenBank/DDBJ databases">
        <title>Draft genome of Tersicoccus phoenicis 1P05MA.</title>
        <authorList>
            <person name="Nakajima Y."/>
            <person name="Yoshizawa S."/>
            <person name="Nakamura K."/>
            <person name="Ogura Y."/>
            <person name="Hayashi T."/>
            <person name="Kogure K."/>
        </authorList>
    </citation>
    <scope>NUCLEOTIDE SEQUENCE [LARGE SCALE GENOMIC DNA]</scope>
    <source>
        <strain evidence="3 4">1p05MA</strain>
    </source>
</reference>
<evidence type="ECO:0000259" key="2">
    <source>
        <dbReference type="PROSITE" id="PS50995"/>
    </source>
</evidence>
<dbReference type="Pfam" id="PF12802">
    <property type="entry name" value="MarR_2"/>
    <property type="match status" value="1"/>
</dbReference>
<evidence type="ECO:0000256" key="1">
    <source>
        <dbReference type="SAM" id="MobiDB-lite"/>
    </source>
</evidence>
<feature type="compositionally biased region" description="Basic and acidic residues" evidence="1">
    <location>
        <begin position="189"/>
        <end position="202"/>
    </location>
</feature>
<dbReference type="PROSITE" id="PS50995">
    <property type="entry name" value="HTH_MARR_2"/>
    <property type="match status" value="1"/>
</dbReference>
<protein>
    <recommendedName>
        <fullName evidence="2">HTH marR-type domain-containing protein</fullName>
    </recommendedName>
</protein>
<feature type="compositionally biased region" description="Low complexity" evidence="1">
    <location>
        <begin position="171"/>
        <end position="188"/>
    </location>
</feature>
<dbReference type="GO" id="GO:0006950">
    <property type="term" value="P:response to stress"/>
    <property type="evidence" value="ECO:0007669"/>
    <property type="project" value="TreeGrafter"/>
</dbReference>
<proteinExistence type="predicted"/>
<dbReference type="InterPro" id="IPR039422">
    <property type="entry name" value="MarR/SlyA-like"/>
</dbReference>
<sequence length="202" mass="21426">MARRPGYGLLLLLERMTSELEYYAARMRRRAGMRRTDMHAVAAVVDAERDGEEMTPGRLGTMLGLSSSSVTALVDRLCEAGHLDRGAARTDARRVALHANDIGRQVGEELFEPLDHALMEVFARHSPAELELFGRIVEEITDATAGAGAPVRQIGSVRKNGRPTGSGHATAGKNGSAGSNGAALPGRNPGRDPDGARDDGAS</sequence>
<dbReference type="AlphaFoldDB" id="A0A1R1LD28"/>
<dbReference type="GO" id="GO:0003700">
    <property type="term" value="F:DNA-binding transcription factor activity"/>
    <property type="evidence" value="ECO:0007669"/>
    <property type="project" value="InterPro"/>
</dbReference>
<dbReference type="PANTHER" id="PTHR33164">
    <property type="entry name" value="TRANSCRIPTIONAL REGULATOR, MARR FAMILY"/>
    <property type="match status" value="1"/>
</dbReference>
<organism evidence="3 4">
    <name type="scientific">Tersicoccus phoenicis</name>
    <dbReference type="NCBI Taxonomy" id="554083"/>
    <lineage>
        <taxon>Bacteria</taxon>
        <taxon>Bacillati</taxon>
        <taxon>Actinomycetota</taxon>
        <taxon>Actinomycetes</taxon>
        <taxon>Micrococcales</taxon>
        <taxon>Micrococcaceae</taxon>
        <taxon>Tersicoccus</taxon>
    </lineage>
</organism>
<accession>A0A1R1LD28</accession>
<gene>
    <name evidence="3" type="ORF">BKD30_05820</name>
</gene>
<comment type="caution">
    <text evidence="3">The sequence shown here is derived from an EMBL/GenBank/DDBJ whole genome shotgun (WGS) entry which is preliminary data.</text>
</comment>
<dbReference type="SUPFAM" id="SSF46785">
    <property type="entry name" value="Winged helix' DNA-binding domain"/>
    <property type="match status" value="1"/>
</dbReference>
<keyword evidence="4" id="KW-1185">Reference proteome</keyword>
<evidence type="ECO:0000313" key="4">
    <source>
        <dbReference type="Proteomes" id="UP000187085"/>
    </source>
</evidence>
<evidence type="ECO:0000313" key="3">
    <source>
        <dbReference type="EMBL" id="OMH25418.1"/>
    </source>
</evidence>
<dbReference type="EMBL" id="MRDE01000026">
    <property type="protein sequence ID" value="OMH25418.1"/>
    <property type="molecule type" value="Genomic_DNA"/>
</dbReference>
<dbReference type="InterPro" id="IPR036388">
    <property type="entry name" value="WH-like_DNA-bd_sf"/>
</dbReference>
<dbReference type="SMART" id="SM00347">
    <property type="entry name" value="HTH_MARR"/>
    <property type="match status" value="1"/>
</dbReference>
<dbReference type="OrthoDB" id="162531at2"/>
<dbReference type="Gene3D" id="1.10.10.10">
    <property type="entry name" value="Winged helix-like DNA-binding domain superfamily/Winged helix DNA-binding domain"/>
    <property type="match status" value="1"/>
</dbReference>
<dbReference type="STRING" id="554083.BKD30_05820"/>
<dbReference type="InterPro" id="IPR000835">
    <property type="entry name" value="HTH_MarR-typ"/>
</dbReference>
<feature type="region of interest" description="Disordered" evidence="1">
    <location>
        <begin position="151"/>
        <end position="202"/>
    </location>
</feature>
<dbReference type="InterPro" id="IPR036390">
    <property type="entry name" value="WH_DNA-bd_sf"/>
</dbReference>